<feature type="transmembrane region" description="Helical" evidence="6">
    <location>
        <begin position="137"/>
        <end position="161"/>
    </location>
</feature>
<feature type="transmembrane region" description="Helical" evidence="6">
    <location>
        <begin position="431"/>
        <end position="451"/>
    </location>
</feature>
<gene>
    <name evidence="8" type="ORF">ACFSJD_08130</name>
</gene>
<feature type="transmembrane region" description="Helical" evidence="6">
    <location>
        <begin position="297"/>
        <end position="319"/>
    </location>
</feature>
<proteinExistence type="predicted"/>
<protein>
    <submittedName>
        <fullName evidence="8">MFS transporter</fullName>
    </submittedName>
</protein>
<dbReference type="PROSITE" id="PS50850">
    <property type="entry name" value="MFS"/>
    <property type="match status" value="1"/>
</dbReference>
<dbReference type="EMBL" id="JBHUCO010000009">
    <property type="protein sequence ID" value="MFD1517450.1"/>
    <property type="molecule type" value="Genomic_DNA"/>
</dbReference>
<keyword evidence="4 6" id="KW-1133">Transmembrane helix</keyword>
<evidence type="ECO:0000256" key="3">
    <source>
        <dbReference type="ARBA" id="ARBA00022692"/>
    </source>
</evidence>
<dbReference type="Gene3D" id="1.20.1250.20">
    <property type="entry name" value="MFS general substrate transporter like domains"/>
    <property type="match status" value="1"/>
</dbReference>
<sequence>MPTRPERGGGLALTGICLGFFLVLFDATAVNVATGDITRGLGASVITLQWVLNAYTVAFAALMLTAGSLGDRWGARRVYQGGAALFAVSSAVCAAAPNATTLVTARAVQGIGAAAVVPCSLALIAHRYPEPVARARALGIWGGVSGIGLTAGPVMGGWLVAALGWRSIFLVVVPVSAVSIALVAARTAEIPRHAATRPDLRGQLLAVASLVALTASLTMTSTLGWSSPLVLGLLAVAVALGACFVVAEQRVSEPMLPPALFRSMAFSGATGVGLLFNFGLYGVLFCITIFLERTLRESAAVTGVALLPLTAVTALGALFSGRVTSRFGPRLPMALGLSGGLLGTCLLAACGDHSGTVALAVFGAITGCVGLCMPAMTGVALAGLRPQWNGLGAATLNAARQAGGALGIALLGSTALQRSGAAGPDLPHLRLPMILAATGYLIAVIVTLTAIGGPTRRPR</sequence>
<dbReference type="PANTHER" id="PTHR42718">
    <property type="entry name" value="MAJOR FACILITATOR SUPERFAMILY MULTIDRUG TRANSPORTER MFSC"/>
    <property type="match status" value="1"/>
</dbReference>
<reference evidence="9" key="1">
    <citation type="journal article" date="2019" name="Int. J. Syst. Evol. Microbiol.">
        <title>The Global Catalogue of Microorganisms (GCM) 10K type strain sequencing project: providing services to taxonomists for standard genome sequencing and annotation.</title>
        <authorList>
            <consortium name="The Broad Institute Genomics Platform"/>
            <consortium name="The Broad Institute Genome Sequencing Center for Infectious Disease"/>
            <person name="Wu L."/>
            <person name="Ma J."/>
        </authorList>
    </citation>
    <scope>NUCLEOTIDE SEQUENCE [LARGE SCALE GENOMIC DNA]</scope>
    <source>
        <strain evidence="9">CCM 7043</strain>
    </source>
</reference>
<name>A0ABW4ESW6_9PSEU</name>
<feature type="transmembrane region" description="Helical" evidence="6">
    <location>
        <begin position="268"/>
        <end position="291"/>
    </location>
</feature>
<evidence type="ECO:0000256" key="5">
    <source>
        <dbReference type="ARBA" id="ARBA00023136"/>
    </source>
</evidence>
<evidence type="ECO:0000256" key="6">
    <source>
        <dbReference type="SAM" id="Phobius"/>
    </source>
</evidence>
<dbReference type="PANTHER" id="PTHR42718:SF9">
    <property type="entry name" value="MAJOR FACILITATOR SUPERFAMILY MULTIDRUG TRANSPORTER MFSC"/>
    <property type="match status" value="1"/>
</dbReference>
<evidence type="ECO:0000313" key="9">
    <source>
        <dbReference type="Proteomes" id="UP001597114"/>
    </source>
</evidence>
<feature type="transmembrane region" description="Helical" evidence="6">
    <location>
        <begin position="45"/>
        <end position="66"/>
    </location>
</feature>
<dbReference type="Gene3D" id="1.20.1720.10">
    <property type="entry name" value="Multidrug resistance protein D"/>
    <property type="match status" value="1"/>
</dbReference>
<dbReference type="InterPro" id="IPR020846">
    <property type="entry name" value="MFS_dom"/>
</dbReference>
<keyword evidence="9" id="KW-1185">Reference proteome</keyword>
<evidence type="ECO:0000259" key="7">
    <source>
        <dbReference type="PROSITE" id="PS50850"/>
    </source>
</evidence>
<dbReference type="InterPro" id="IPR036259">
    <property type="entry name" value="MFS_trans_sf"/>
</dbReference>
<feature type="domain" description="Major facilitator superfamily (MFS) profile" evidence="7">
    <location>
        <begin position="12"/>
        <end position="455"/>
    </location>
</feature>
<evidence type="ECO:0000256" key="2">
    <source>
        <dbReference type="ARBA" id="ARBA00022448"/>
    </source>
</evidence>
<dbReference type="Proteomes" id="UP001597114">
    <property type="component" value="Unassembled WGS sequence"/>
</dbReference>
<feature type="transmembrane region" description="Helical" evidence="6">
    <location>
        <begin position="355"/>
        <end position="384"/>
    </location>
</feature>
<evidence type="ECO:0000256" key="1">
    <source>
        <dbReference type="ARBA" id="ARBA00004651"/>
    </source>
</evidence>
<comment type="subcellular location">
    <subcellularLocation>
        <location evidence="1">Cell membrane</location>
        <topology evidence="1">Multi-pass membrane protein</topology>
    </subcellularLocation>
</comment>
<comment type="caution">
    <text evidence="8">The sequence shown here is derived from an EMBL/GenBank/DDBJ whole genome shotgun (WGS) entry which is preliminary data.</text>
</comment>
<feature type="transmembrane region" description="Helical" evidence="6">
    <location>
        <begin position="229"/>
        <end position="247"/>
    </location>
</feature>
<evidence type="ECO:0000256" key="4">
    <source>
        <dbReference type="ARBA" id="ARBA00022989"/>
    </source>
</evidence>
<dbReference type="CDD" id="cd17321">
    <property type="entry name" value="MFS_MMR_MDR_like"/>
    <property type="match status" value="1"/>
</dbReference>
<keyword evidence="3 6" id="KW-0812">Transmembrane</keyword>
<evidence type="ECO:0000313" key="8">
    <source>
        <dbReference type="EMBL" id="MFD1517450.1"/>
    </source>
</evidence>
<dbReference type="InterPro" id="IPR011701">
    <property type="entry name" value="MFS"/>
</dbReference>
<dbReference type="SUPFAM" id="SSF103473">
    <property type="entry name" value="MFS general substrate transporter"/>
    <property type="match status" value="1"/>
</dbReference>
<dbReference type="RefSeq" id="WP_344720950.1">
    <property type="nucleotide sequence ID" value="NZ_BAAAUS010000007.1"/>
</dbReference>
<feature type="transmembrane region" description="Helical" evidence="6">
    <location>
        <begin position="331"/>
        <end position="349"/>
    </location>
</feature>
<dbReference type="Pfam" id="PF07690">
    <property type="entry name" value="MFS_1"/>
    <property type="match status" value="1"/>
</dbReference>
<keyword evidence="2" id="KW-0813">Transport</keyword>
<keyword evidence="5 6" id="KW-0472">Membrane</keyword>
<accession>A0ABW4ESW6</accession>
<feature type="transmembrane region" description="Helical" evidence="6">
    <location>
        <begin position="103"/>
        <end position="125"/>
    </location>
</feature>
<feature type="transmembrane region" description="Helical" evidence="6">
    <location>
        <begin position="167"/>
        <end position="184"/>
    </location>
</feature>
<organism evidence="8 9">
    <name type="scientific">Pseudonocardia yunnanensis</name>
    <dbReference type="NCBI Taxonomy" id="58107"/>
    <lineage>
        <taxon>Bacteria</taxon>
        <taxon>Bacillati</taxon>
        <taxon>Actinomycetota</taxon>
        <taxon>Actinomycetes</taxon>
        <taxon>Pseudonocardiales</taxon>
        <taxon>Pseudonocardiaceae</taxon>
        <taxon>Pseudonocardia</taxon>
    </lineage>
</organism>
<feature type="transmembrane region" description="Helical" evidence="6">
    <location>
        <begin position="78"/>
        <end position="97"/>
    </location>
</feature>